<organism evidence="2 3">
    <name type="scientific">Frankliniella occidentalis</name>
    <name type="common">Western flower thrips</name>
    <name type="synonym">Euthrips occidentalis</name>
    <dbReference type="NCBI Taxonomy" id="133901"/>
    <lineage>
        <taxon>Eukaryota</taxon>
        <taxon>Metazoa</taxon>
        <taxon>Ecdysozoa</taxon>
        <taxon>Arthropoda</taxon>
        <taxon>Hexapoda</taxon>
        <taxon>Insecta</taxon>
        <taxon>Pterygota</taxon>
        <taxon>Neoptera</taxon>
        <taxon>Paraneoptera</taxon>
        <taxon>Thysanoptera</taxon>
        <taxon>Terebrantia</taxon>
        <taxon>Thripoidea</taxon>
        <taxon>Thripidae</taxon>
        <taxon>Frankliniella</taxon>
    </lineage>
</organism>
<evidence type="ECO:0000256" key="1">
    <source>
        <dbReference type="SAM" id="MobiDB-lite"/>
    </source>
</evidence>
<dbReference type="GO" id="GO:0030719">
    <property type="term" value="P:P granule organization"/>
    <property type="evidence" value="ECO:0007669"/>
    <property type="project" value="TreeGrafter"/>
</dbReference>
<dbReference type="OrthoDB" id="9995375at2759"/>
<dbReference type="GO" id="GO:0003723">
    <property type="term" value="F:RNA binding"/>
    <property type="evidence" value="ECO:0007669"/>
    <property type="project" value="UniProtKB-UniRule"/>
</dbReference>
<dbReference type="PANTHER" id="PTHR22948:SF29">
    <property type="entry name" value="FI02030P-RELATED"/>
    <property type="match status" value="1"/>
</dbReference>
<dbReference type="Gene3D" id="2.40.50.90">
    <property type="match status" value="1"/>
</dbReference>
<dbReference type="GO" id="GO:0007283">
    <property type="term" value="P:spermatogenesis"/>
    <property type="evidence" value="ECO:0007669"/>
    <property type="project" value="TreeGrafter"/>
</dbReference>
<name>A0A6J1SQU1_FRAOC</name>
<feature type="compositionally biased region" description="Acidic residues" evidence="1">
    <location>
        <begin position="587"/>
        <end position="596"/>
    </location>
</feature>
<dbReference type="AlphaFoldDB" id="A0A6J1SQU1"/>
<evidence type="ECO:0000313" key="3">
    <source>
        <dbReference type="RefSeq" id="XP_026280884.1"/>
    </source>
</evidence>
<sequence length="596" mass="66822">MDSSRLLVFLGLSFTASATAAIVYLLLRKDEESSSHDGSIKSSRKTLIQVKVPNDLMGTVIGRGGCTVKNIQEKSGARVNCNDESSSEKYRVVTIQGTPESAQLAESMIHEIIMNQPLIISHEMWVPARACGRIIGRGGETIRSITRTSCAKIMVDSAGDDERATERRVLLKGTAEQIALAQSLIEKEVEEEADFRHRVEASIANRSPRREARDYYNYLMAPDDDADANVEEKQHPARRFERFEGVGQSGFFDVFVSALENPGQFWVQLVSQRGVELDQLVDNMTEYYSKPENQELHTLQEISVGQIVAAPFDHDNKWYRAEILKIEEDEYDSAESRVTLYYGDYGDTCTVRRKSCLDLRTDFLTLYFQAIECMLAHVKPHGEEWSDEATNLFEDLAQVAMWSKKLAHVVTYRESTQKKGQRAGSPVPVIEIHDMEKGFNIGEELVKQGLAVWEVPSQFEDAEDPKSSDSNQKVATAQTKQTGTYRTSNDPVRFAQNSSTSVKVPNPVKMSPIAVFGSDSELPAHSFEPRHSPSSSSSSSAFINREKNVKQGGFKPKTLETPKRRQQFEDKSNPKNVICLPERFSSDEDSDGFALE</sequence>
<dbReference type="InterPro" id="IPR004087">
    <property type="entry name" value="KH_dom"/>
</dbReference>
<gene>
    <name evidence="3" type="primary">LOC113208198</name>
</gene>
<dbReference type="SUPFAM" id="SSF63748">
    <property type="entry name" value="Tudor/PWWP/MBT"/>
    <property type="match status" value="1"/>
</dbReference>
<dbReference type="Pfam" id="PF00567">
    <property type="entry name" value="TUDOR"/>
    <property type="match status" value="1"/>
</dbReference>
<dbReference type="InterPro" id="IPR036612">
    <property type="entry name" value="KH_dom_type_1_sf"/>
</dbReference>
<dbReference type="InterPro" id="IPR004088">
    <property type="entry name" value="KH_dom_type_1"/>
</dbReference>
<feature type="compositionally biased region" description="Basic and acidic residues" evidence="1">
    <location>
        <begin position="557"/>
        <end position="573"/>
    </location>
</feature>
<protein>
    <submittedName>
        <fullName evidence="3">Tudor and KH domain-containing protein homolog</fullName>
    </submittedName>
</protein>
<feature type="region of interest" description="Disordered" evidence="1">
    <location>
        <begin position="459"/>
        <end position="506"/>
    </location>
</feature>
<dbReference type="SMART" id="SM00333">
    <property type="entry name" value="TUDOR"/>
    <property type="match status" value="1"/>
</dbReference>
<dbReference type="Gene3D" id="3.30.1370.10">
    <property type="entry name" value="K Homology domain, type 1"/>
    <property type="match status" value="2"/>
</dbReference>
<dbReference type="InterPro" id="IPR035437">
    <property type="entry name" value="SNase_OB-fold_sf"/>
</dbReference>
<accession>A0A6J1SQU1</accession>
<dbReference type="InterPro" id="IPR002999">
    <property type="entry name" value="Tudor"/>
</dbReference>
<dbReference type="GO" id="GO:0043186">
    <property type="term" value="C:P granule"/>
    <property type="evidence" value="ECO:0007669"/>
    <property type="project" value="TreeGrafter"/>
</dbReference>
<dbReference type="Pfam" id="PF00013">
    <property type="entry name" value="KH_1"/>
    <property type="match status" value="2"/>
</dbReference>
<dbReference type="KEGG" id="foc:113208198"/>
<dbReference type="GO" id="GO:0005739">
    <property type="term" value="C:mitochondrion"/>
    <property type="evidence" value="ECO:0007669"/>
    <property type="project" value="UniProtKB-ARBA"/>
</dbReference>
<dbReference type="RefSeq" id="XP_026280884.1">
    <property type="nucleotide sequence ID" value="XM_026425099.2"/>
</dbReference>
<feature type="compositionally biased region" description="Polar residues" evidence="1">
    <location>
        <begin position="468"/>
        <end position="503"/>
    </location>
</feature>
<feature type="region of interest" description="Disordered" evidence="1">
    <location>
        <begin position="524"/>
        <end position="596"/>
    </location>
</feature>
<dbReference type="Proteomes" id="UP000504606">
    <property type="component" value="Unplaced"/>
</dbReference>
<dbReference type="InterPro" id="IPR050621">
    <property type="entry name" value="Tudor_domain_containing"/>
</dbReference>
<dbReference type="SMART" id="SM00322">
    <property type="entry name" value="KH"/>
    <property type="match status" value="2"/>
</dbReference>
<dbReference type="GeneID" id="113208198"/>
<dbReference type="Gene3D" id="2.30.30.140">
    <property type="match status" value="1"/>
</dbReference>
<dbReference type="SUPFAM" id="SSF54791">
    <property type="entry name" value="Eukaryotic type KH-domain (KH-domain type I)"/>
    <property type="match status" value="2"/>
</dbReference>
<dbReference type="PANTHER" id="PTHR22948">
    <property type="entry name" value="TUDOR DOMAIN CONTAINING PROTEIN"/>
    <property type="match status" value="1"/>
</dbReference>
<dbReference type="GO" id="GO:0034587">
    <property type="term" value="P:piRNA processing"/>
    <property type="evidence" value="ECO:0007669"/>
    <property type="project" value="TreeGrafter"/>
</dbReference>
<evidence type="ECO:0000313" key="2">
    <source>
        <dbReference type="Proteomes" id="UP000504606"/>
    </source>
</evidence>
<dbReference type="PROSITE" id="PS50084">
    <property type="entry name" value="KH_TYPE_1"/>
    <property type="match status" value="2"/>
</dbReference>
<dbReference type="PROSITE" id="PS50304">
    <property type="entry name" value="TUDOR"/>
    <property type="match status" value="1"/>
</dbReference>
<proteinExistence type="predicted"/>
<reference evidence="3" key="1">
    <citation type="submission" date="2025-08" db="UniProtKB">
        <authorList>
            <consortium name="RefSeq"/>
        </authorList>
    </citation>
    <scope>IDENTIFICATION</scope>
    <source>
        <tissue evidence="3">Whole organism</tissue>
    </source>
</reference>
<keyword evidence="2" id="KW-1185">Reference proteome</keyword>